<dbReference type="AlphaFoldDB" id="A0AAW4VWQ4"/>
<gene>
    <name evidence="2" type="ORF">LJD69_13885</name>
</gene>
<dbReference type="GO" id="GO:0005524">
    <property type="term" value="F:ATP binding"/>
    <property type="evidence" value="ECO:0007669"/>
    <property type="project" value="UniProtKB-KW"/>
</dbReference>
<comment type="caution">
    <text evidence="2">The sequence shown here is derived from an EMBL/GenBank/DDBJ whole genome shotgun (WGS) entry which is preliminary data.</text>
</comment>
<dbReference type="InterPro" id="IPR008533">
    <property type="entry name" value="DUF815"/>
</dbReference>
<proteinExistence type="predicted"/>
<feature type="region of interest" description="Disordered" evidence="1">
    <location>
        <begin position="1"/>
        <end position="20"/>
    </location>
</feature>
<accession>A0AAW4VWQ4</accession>
<organism evidence="2 3">
    <name type="scientific">Faecalibacillus faecis</name>
    <dbReference type="NCBI Taxonomy" id="1982628"/>
    <lineage>
        <taxon>Bacteria</taxon>
        <taxon>Bacillati</taxon>
        <taxon>Bacillota</taxon>
        <taxon>Erysipelotrichia</taxon>
        <taxon>Erysipelotrichales</taxon>
        <taxon>Coprobacillaceae</taxon>
        <taxon>Faecalibacillus</taxon>
    </lineage>
</organism>
<evidence type="ECO:0000313" key="3">
    <source>
        <dbReference type="Proteomes" id="UP001198439"/>
    </source>
</evidence>
<name>A0AAW4VWQ4_9FIRM</name>
<feature type="non-terminal residue" evidence="2">
    <location>
        <position position="76"/>
    </location>
</feature>
<dbReference type="Pfam" id="PF05673">
    <property type="entry name" value="DUF815"/>
    <property type="match status" value="1"/>
</dbReference>
<dbReference type="Proteomes" id="UP001198439">
    <property type="component" value="Unassembled WGS sequence"/>
</dbReference>
<dbReference type="RefSeq" id="WP_227280233.1">
    <property type="nucleotide sequence ID" value="NZ_JAJDKZ010000298.1"/>
</dbReference>
<dbReference type="EMBL" id="JAJDKZ010000298">
    <property type="protein sequence ID" value="MCB8611678.1"/>
    <property type="molecule type" value="Genomic_DNA"/>
</dbReference>
<evidence type="ECO:0000256" key="1">
    <source>
        <dbReference type="SAM" id="MobiDB-lite"/>
    </source>
</evidence>
<sequence length="76" mass="8935">KETWSDRDDVKNENGMHKSDTMEEKLSLVNRFGVTINYSKPTQKEYFNIVIQLARKEGITLSDEELQKEANKWELS</sequence>
<evidence type="ECO:0000313" key="2">
    <source>
        <dbReference type="EMBL" id="MCB8611678.1"/>
    </source>
</evidence>
<feature type="non-terminal residue" evidence="2">
    <location>
        <position position="1"/>
    </location>
</feature>
<keyword evidence="2" id="KW-0067">ATP-binding</keyword>
<keyword evidence="2" id="KW-0547">Nucleotide-binding</keyword>
<protein>
    <submittedName>
        <fullName evidence="2">ATP-binding protein</fullName>
    </submittedName>
</protein>
<reference evidence="2" key="1">
    <citation type="submission" date="2021-10" db="EMBL/GenBank/DDBJ databases">
        <title>Collection of gut derived symbiotic bacterial strains cultured from healthy donors.</title>
        <authorList>
            <person name="Lin H."/>
            <person name="Littmann E."/>
            <person name="Kohout C."/>
            <person name="Pamer E.G."/>
        </authorList>
    </citation>
    <scope>NUCLEOTIDE SEQUENCE</scope>
    <source>
        <strain evidence="2">DFI.4.48</strain>
    </source>
</reference>